<dbReference type="InterPro" id="IPR027417">
    <property type="entry name" value="P-loop_NTPase"/>
</dbReference>
<proteinExistence type="predicted"/>
<dbReference type="EMBL" id="LJZR01000008">
    <property type="protein sequence ID" value="KPQ36144.1"/>
    <property type="molecule type" value="Genomic_DNA"/>
</dbReference>
<accession>A0A0P7YY15</accession>
<gene>
    <name evidence="1" type="ORF">HLUCCA11_07990</name>
</gene>
<organism evidence="1 2">
    <name type="scientific">Phormidesmis priestleyi Ana</name>
    <dbReference type="NCBI Taxonomy" id="1666911"/>
    <lineage>
        <taxon>Bacteria</taxon>
        <taxon>Bacillati</taxon>
        <taxon>Cyanobacteriota</taxon>
        <taxon>Cyanophyceae</taxon>
        <taxon>Leptolyngbyales</taxon>
        <taxon>Leptolyngbyaceae</taxon>
        <taxon>Phormidesmis</taxon>
    </lineage>
</organism>
<protein>
    <submittedName>
        <fullName evidence="1">Sulfotransferase family</fullName>
    </submittedName>
</protein>
<evidence type="ECO:0000313" key="2">
    <source>
        <dbReference type="Proteomes" id="UP000050465"/>
    </source>
</evidence>
<evidence type="ECO:0000313" key="1">
    <source>
        <dbReference type="EMBL" id="KPQ36144.1"/>
    </source>
</evidence>
<reference evidence="1 2" key="1">
    <citation type="submission" date="2015-09" db="EMBL/GenBank/DDBJ databases">
        <title>Identification and resolution of microdiversity through metagenomic sequencing of parallel consortia.</title>
        <authorList>
            <person name="Nelson W.C."/>
            <person name="Romine M.F."/>
            <person name="Lindemann S.R."/>
        </authorList>
    </citation>
    <scope>NUCLEOTIDE SEQUENCE [LARGE SCALE GENOMIC DNA]</scope>
    <source>
        <strain evidence="1">Ana</strain>
    </source>
</reference>
<dbReference type="AlphaFoldDB" id="A0A0P7YY15"/>
<comment type="caution">
    <text evidence="1">The sequence shown here is derived from an EMBL/GenBank/DDBJ whole genome shotgun (WGS) entry which is preliminary data.</text>
</comment>
<dbReference type="STRING" id="1666911.HLUCCA11_07990"/>
<sequence>MNSCELSPVIESSSLIAKHSVPPVIVVGLPRSGSSYLSHVLSCMDDWFIFDDLYPYQKAASLGLLADTDIAQKPELITQYVSQLTWQLRAKIKFEKNFEVPNLSLDDVAAMEQALLQSLKQCSSLTWPQVLGEWITRLAIHSGKRRWGYKTPQDFMHMDELTDIFPGVRFIYILRDPRQVMRSFKNLPRVKTNGSQDGESRQYHPFVYALYWKIAYQKVQAFSRRNRGPVEVVRFEDLVSMPEATAQRLANFLETRVAGQVISPSVNSSLNKGTIRELTNTELLICEKIAGKQMKAAGYALSHPSPQLSDAVDLIKTTLDFAAYQIGRVVTNKRARTSVAAFVKNLGS</sequence>
<dbReference type="SUPFAM" id="SSF52540">
    <property type="entry name" value="P-loop containing nucleoside triphosphate hydrolases"/>
    <property type="match status" value="1"/>
</dbReference>
<name>A0A0P7YY15_9CYAN</name>
<dbReference type="Gene3D" id="3.40.50.300">
    <property type="entry name" value="P-loop containing nucleotide triphosphate hydrolases"/>
    <property type="match status" value="1"/>
</dbReference>
<dbReference type="Proteomes" id="UP000050465">
    <property type="component" value="Unassembled WGS sequence"/>
</dbReference>
<keyword evidence="1" id="KW-0808">Transferase</keyword>
<dbReference type="Pfam" id="PF13469">
    <property type="entry name" value="Sulfotransfer_3"/>
    <property type="match status" value="1"/>
</dbReference>
<dbReference type="GO" id="GO:0016740">
    <property type="term" value="F:transferase activity"/>
    <property type="evidence" value="ECO:0007669"/>
    <property type="project" value="UniProtKB-KW"/>
</dbReference>